<evidence type="ECO:0000256" key="13">
    <source>
        <dbReference type="RuleBase" id="RU364091"/>
    </source>
</evidence>
<feature type="transmembrane region" description="Helical" evidence="13">
    <location>
        <begin position="152"/>
        <end position="173"/>
    </location>
</feature>
<proteinExistence type="inferred from homology"/>
<comment type="function">
    <text evidence="12 13">Required for formation of the rod structure in the basal body of the flagellar apparatus. Together with FliI and FliH, may constitute the export apparatus of flagellin.</text>
</comment>
<keyword evidence="5 13" id="KW-1003">Cell membrane</keyword>
<evidence type="ECO:0000256" key="5">
    <source>
        <dbReference type="ARBA" id="ARBA00022475"/>
    </source>
</evidence>
<evidence type="ECO:0000256" key="4">
    <source>
        <dbReference type="ARBA" id="ARBA00022448"/>
    </source>
</evidence>
<sequence>MFSGTGFIWINTDTLAGELQKIFRHSFIFDGRTIQNSLLMTSYFSQMVIDALLALFPLIGGLAIVGISASSLVGGLIFNTKLIKLDGKKLDLIKGLKRIFSINALSELFKTILKLLCVGLGLMIFIWQNGLSFLHLIMEPPEIALGHVFNKVIYVSYLIIFLLIPMVAFDVFYQLRAHLKKLRMSRQEIKDEFKQQEGDPQLKAKIRQQQRAIAHRRMMADVPYADVIITNPTHYAVALKYDDKKMEVPKVLAKGAGLIAQRIKEIGVEQRISQLEAPPLARALYRHTEVGQNIPVALYAAVAEVLAWVYQLRRWRREGGLKPRKPKKLPVPPILDFIGDNNCDG</sequence>
<organism evidence="14 15">
    <name type="scientific">Providencia sneebia DSM 19967</name>
    <dbReference type="NCBI Taxonomy" id="1141660"/>
    <lineage>
        <taxon>Bacteria</taxon>
        <taxon>Pseudomonadati</taxon>
        <taxon>Pseudomonadota</taxon>
        <taxon>Gammaproteobacteria</taxon>
        <taxon>Enterobacterales</taxon>
        <taxon>Morganellaceae</taxon>
        <taxon>Providencia</taxon>
    </lineage>
</organism>
<evidence type="ECO:0000256" key="6">
    <source>
        <dbReference type="ARBA" id="ARBA00022692"/>
    </source>
</evidence>
<reference evidence="14 15" key="1">
    <citation type="journal article" date="2012" name="BMC Genomics">
        <title>Comparative genomics of bacteria in the genus Providencia isolated from wild Drosophila melanogaster.</title>
        <authorList>
            <person name="Galac M.R."/>
            <person name="Lazzaro B.P."/>
        </authorList>
    </citation>
    <scope>NUCLEOTIDE SEQUENCE [LARGE SCALE GENOMIC DNA]</scope>
    <source>
        <strain evidence="14 15">DSM 19967</strain>
    </source>
</reference>
<dbReference type="Gene3D" id="6.10.250.2080">
    <property type="match status" value="1"/>
</dbReference>
<evidence type="ECO:0000313" key="14">
    <source>
        <dbReference type="EMBL" id="EKT58550.1"/>
    </source>
</evidence>
<dbReference type="PRINTS" id="PR00950">
    <property type="entry name" value="TYPE3IMSPROT"/>
</dbReference>
<comment type="subcellular location">
    <subcellularLocation>
        <location evidence="1">Cell membrane</location>
        <topology evidence="1">Multi-pass membrane protein</topology>
    </subcellularLocation>
</comment>
<keyword evidence="14" id="KW-0969">Cilium</keyword>
<dbReference type="NCBIfam" id="TIGR00328">
    <property type="entry name" value="flhB"/>
    <property type="match status" value="1"/>
</dbReference>
<comment type="caution">
    <text evidence="13">Lacks conserved residue(s) required for the propagation of feature annotation.</text>
</comment>
<protein>
    <recommendedName>
        <fullName evidence="3 13">Flagellar biosynthetic protein FlhB</fullName>
    </recommendedName>
</protein>
<dbReference type="EMBL" id="AKKN01000007">
    <property type="protein sequence ID" value="EKT58550.1"/>
    <property type="molecule type" value="Genomic_DNA"/>
</dbReference>
<dbReference type="GO" id="GO:0009306">
    <property type="term" value="P:protein secretion"/>
    <property type="evidence" value="ECO:0007669"/>
    <property type="project" value="InterPro"/>
</dbReference>
<dbReference type="Pfam" id="PF01312">
    <property type="entry name" value="Bac_export_2"/>
    <property type="match status" value="1"/>
</dbReference>
<gene>
    <name evidence="13 14" type="primary">flhB</name>
    <name evidence="14" type="ORF">OO7_07539</name>
</gene>
<accession>K8WQX1</accession>
<dbReference type="InterPro" id="IPR029025">
    <property type="entry name" value="T3SS_substrate_exporter_C"/>
</dbReference>
<dbReference type="SUPFAM" id="SSF160544">
    <property type="entry name" value="EscU C-terminal domain-like"/>
    <property type="match status" value="1"/>
</dbReference>
<evidence type="ECO:0000256" key="9">
    <source>
        <dbReference type="ARBA" id="ARBA00022989"/>
    </source>
</evidence>
<evidence type="ECO:0000256" key="8">
    <source>
        <dbReference type="ARBA" id="ARBA00022927"/>
    </source>
</evidence>
<dbReference type="PANTHER" id="PTHR30531">
    <property type="entry name" value="FLAGELLAR BIOSYNTHETIC PROTEIN FLHB"/>
    <property type="match status" value="1"/>
</dbReference>
<dbReference type="PATRIC" id="fig|1141660.3.peg.1511"/>
<evidence type="ECO:0000256" key="10">
    <source>
        <dbReference type="ARBA" id="ARBA00023136"/>
    </source>
</evidence>
<dbReference type="Proteomes" id="UP000010290">
    <property type="component" value="Chromosome"/>
</dbReference>
<keyword evidence="8 13" id="KW-0653">Protein transport</keyword>
<keyword evidence="15" id="KW-1185">Reference proteome</keyword>
<comment type="caution">
    <text evidence="14">The sequence shown here is derived from an EMBL/GenBank/DDBJ whole genome shotgun (WGS) entry which is preliminary data.</text>
</comment>
<evidence type="ECO:0000256" key="3">
    <source>
        <dbReference type="ARBA" id="ARBA00021622"/>
    </source>
</evidence>
<feature type="transmembrane region" description="Helical" evidence="13">
    <location>
        <begin position="99"/>
        <end position="127"/>
    </location>
</feature>
<evidence type="ECO:0000256" key="1">
    <source>
        <dbReference type="ARBA" id="ARBA00004651"/>
    </source>
</evidence>
<dbReference type="GO" id="GO:0044780">
    <property type="term" value="P:bacterial-type flagellum assembly"/>
    <property type="evidence" value="ECO:0007669"/>
    <property type="project" value="InterPro"/>
</dbReference>
<comment type="similarity">
    <text evidence="2 13">Belongs to the type III secretion exporter family.</text>
</comment>
<dbReference type="PANTHER" id="PTHR30531:SF12">
    <property type="entry name" value="FLAGELLAR BIOSYNTHETIC PROTEIN FLHB"/>
    <property type="match status" value="1"/>
</dbReference>
<name>K8WQX1_9GAMM</name>
<dbReference type="HOGENOM" id="CLU_041013_1_0_6"/>
<keyword evidence="14" id="KW-0282">Flagellum</keyword>
<evidence type="ECO:0000256" key="2">
    <source>
        <dbReference type="ARBA" id="ARBA00010690"/>
    </source>
</evidence>
<keyword evidence="4 13" id="KW-0813">Transport</keyword>
<dbReference type="InterPro" id="IPR006136">
    <property type="entry name" value="FlhB"/>
</dbReference>
<dbReference type="FunFam" id="3.40.1690.10:FF:000001">
    <property type="entry name" value="Flagellar biosynthetic protein FlhB"/>
    <property type="match status" value="1"/>
</dbReference>
<keyword evidence="7 13" id="KW-1005">Bacterial flagellum biogenesis</keyword>
<keyword evidence="9 13" id="KW-1133">Transmembrane helix</keyword>
<evidence type="ECO:0000256" key="7">
    <source>
        <dbReference type="ARBA" id="ARBA00022795"/>
    </source>
</evidence>
<dbReference type="Gene3D" id="3.40.1690.10">
    <property type="entry name" value="secretion proteins EscU"/>
    <property type="match status" value="1"/>
</dbReference>
<keyword evidence="6 13" id="KW-0812">Transmembrane</keyword>
<dbReference type="AlphaFoldDB" id="K8WQX1"/>
<evidence type="ECO:0000256" key="12">
    <source>
        <dbReference type="ARBA" id="ARBA00025078"/>
    </source>
</evidence>
<dbReference type="GO" id="GO:0005886">
    <property type="term" value="C:plasma membrane"/>
    <property type="evidence" value="ECO:0007669"/>
    <property type="project" value="UniProtKB-SubCell"/>
</dbReference>
<feature type="transmembrane region" description="Helical" evidence="13">
    <location>
        <begin position="51"/>
        <end position="78"/>
    </location>
</feature>
<evidence type="ECO:0000256" key="11">
    <source>
        <dbReference type="ARBA" id="ARBA00023225"/>
    </source>
</evidence>
<keyword evidence="10 13" id="KW-0472">Membrane</keyword>
<keyword evidence="14" id="KW-0966">Cell projection</keyword>
<evidence type="ECO:0000313" key="15">
    <source>
        <dbReference type="Proteomes" id="UP000010290"/>
    </source>
</evidence>
<keyword evidence="11 13" id="KW-1006">Bacterial flagellum protein export</keyword>
<dbReference type="InterPro" id="IPR006135">
    <property type="entry name" value="T3SS_substrate_exporter"/>
</dbReference>